<dbReference type="RefSeq" id="WP_039626910.1">
    <property type="nucleotide sequence ID" value="NZ_CP007775.1"/>
</dbReference>
<dbReference type="CDD" id="cd03442">
    <property type="entry name" value="BFIT_BACH"/>
    <property type="match status" value="1"/>
</dbReference>
<dbReference type="Proteomes" id="UP000031130">
    <property type="component" value="Chromosome"/>
</dbReference>
<dbReference type="EMBL" id="CP007775">
    <property type="protein sequence ID" value="AJD02318.1"/>
    <property type="molecule type" value="Genomic_DNA"/>
</dbReference>
<dbReference type="HOGENOM" id="CLU_050164_2_0_7"/>
<dbReference type="PANTHER" id="PTHR11049:SF5">
    <property type="entry name" value="ACYL-COA THIOESTER HYDROLASE YCIA"/>
    <property type="match status" value="1"/>
</dbReference>
<name>A0A0A8HX97_CAMLA</name>
<dbReference type="OrthoDB" id="9809430at2"/>
<evidence type="ECO:0000259" key="4">
    <source>
        <dbReference type="PROSITE" id="PS51770"/>
    </source>
</evidence>
<comment type="similarity">
    <text evidence="1">Belongs to the acyl coenzyme A hydrolase family.</text>
</comment>
<evidence type="ECO:0000256" key="1">
    <source>
        <dbReference type="ARBA" id="ARBA00010458"/>
    </source>
</evidence>
<dbReference type="PANTHER" id="PTHR11049">
    <property type="entry name" value="ACYL COENZYME A THIOESTER HYDROLASE"/>
    <property type="match status" value="1"/>
</dbReference>
<gene>
    <name evidence="5" type="ORF">UPTC3659_1489</name>
</gene>
<dbReference type="GO" id="GO:0009062">
    <property type="term" value="P:fatty acid catabolic process"/>
    <property type="evidence" value="ECO:0007669"/>
    <property type="project" value="TreeGrafter"/>
</dbReference>
<dbReference type="Gene3D" id="3.10.129.10">
    <property type="entry name" value="Hotdog Thioesterase"/>
    <property type="match status" value="1"/>
</dbReference>
<proteinExistence type="inferred from homology"/>
<feature type="domain" description="HotDog ACOT-type" evidence="4">
    <location>
        <begin position="3"/>
        <end position="118"/>
    </location>
</feature>
<dbReference type="GO" id="GO:0005829">
    <property type="term" value="C:cytosol"/>
    <property type="evidence" value="ECO:0007669"/>
    <property type="project" value="TreeGrafter"/>
</dbReference>
<evidence type="ECO:0000313" key="5">
    <source>
        <dbReference type="EMBL" id="AJD02318.1"/>
    </source>
</evidence>
<accession>A0A0A8HX97</accession>
<evidence type="ECO:0000313" key="6">
    <source>
        <dbReference type="Proteomes" id="UP000031130"/>
    </source>
</evidence>
<dbReference type="GO" id="GO:0006637">
    <property type="term" value="P:acyl-CoA metabolic process"/>
    <property type="evidence" value="ECO:0007669"/>
    <property type="project" value="TreeGrafter"/>
</dbReference>
<dbReference type="PROSITE" id="PS51770">
    <property type="entry name" value="HOTDOG_ACOT"/>
    <property type="match status" value="1"/>
</dbReference>
<dbReference type="InterPro" id="IPR029069">
    <property type="entry name" value="HotDog_dom_sf"/>
</dbReference>
<dbReference type="Pfam" id="PF03061">
    <property type="entry name" value="4HBT"/>
    <property type="match status" value="1"/>
</dbReference>
<sequence length="134" mass="14616">MKDMGEPKLRVIAMPSNTNPAGNIFGGWIMSQIDLAGAIAARELSPQRVVTVAVDKIIFKEPIFVGDLVSCYAKIIKAGNTSITVEVEVVTQRANDYGRVYCMHVTSAVVTYVSVDKDGNKFPIDADLKRLHGF</sequence>
<evidence type="ECO:0000256" key="2">
    <source>
        <dbReference type="ARBA" id="ARBA00022801"/>
    </source>
</evidence>
<keyword evidence="2 3" id="KW-0378">Hydrolase</keyword>
<dbReference type="InterPro" id="IPR006683">
    <property type="entry name" value="Thioestr_dom"/>
</dbReference>
<dbReference type="GO" id="GO:0052816">
    <property type="term" value="F:long-chain fatty acyl-CoA hydrolase activity"/>
    <property type="evidence" value="ECO:0007669"/>
    <property type="project" value="TreeGrafter"/>
</dbReference>
<dbReference type="KEGG" id="cln:UPTC3659_1489"/>
<reference evidence="5 6" key="1">
    <citation type="journal article" date="2014" name="Genome Biol. Evol.">
        <title>Comparative Genomics of the Campylobacter lari Group.</title>
        <authorList>
            <person name="Miller W.G."/>
            <person name="Yee E."/>
            <person name="Chapman M.H."/>
            <person name="Smith T.P."/>
            <person name="Bono J.L."/>
            <person name="Huynh S."/>
            <person name="Parker C.T."/>
            <person name="Vandamme P."/>
            <person name="Luong K."/>
            <person name="Korlach J."/>
        </authorList>
    </citation>
    <scope>NUCLEOTIDE SEQUENCE [LARGE SCALE GENOMIC DNA]</scope>
    <source>
        <strain evidence="6">RM3659</strain>
    </source>
</reference>
<protein>
    <submittedName>
        <fullName evidence="5">Acyl-CoA hydrolase</fullName>
    </submittedName>
</protein>
<dbReference type="SUPFAM" id="SSF54637">
    <property type="entry name" value="Thioesterase/thiol ester dehydrase-isomerase"/>
    <property type="match status" value="1"/>
</dbReference>
<organism evidence="5 6">
    <name type="scientific">Campylobacter lari NCTC 11845</name>
    <dbReference type="NCBI Taxonomy" id="1388749"/>
    <lineage>
        <taxon>Bacteria</taxon>
        <taxon>Pseudomonadati</taxon>
        <taxon>Campylobacterota</taxon>
        <taxon>Epsilonproteobacteria</taxon>
        <taxon>Campylobacterales</taxon>
        <taxon>Campylobacteraceae</taxon>
        <taxon>Campylobacter</taxon>
    </lineage>
</organism>
<dbReference type="InterPro" id="IPR040170">
    <property type="entry name" value="Cytosol_ACT"/>
</dbReference>
<evidence type="ECO:0000256" key="3">
    <source>
        <dbReference type="PROSITE-ProRule" id="PRU01106"/>
    </source>
</evidence>
<dbReference type="InterPro" id="IPR033120">
    <property type="entry name" value="HOTDOG_ACOT"/>
</dbReference>
<dbReference type="AlphaFoldDB" id="A0A0A8HX97"/>